<name>A0A3Q2ZZR7_KRYMA</name>
<dbReference type="InterPro" id="IPR000182">
    <property type="entry name" value="GNAT_dom"/>
</dbReference>
<keyword evidence="4" id="KW-1185">Reference proteome</keyword>
<reference evidence="3" key="2">
    <citation type="submission" date="2025-09" db="UniProtKB">
        <authorList>
            <consortium name="Ensembl"/>
        </authorList>
    </citation>
    <scope>IDENTIFICATION</scope>
</reference>
<dbReference type="PANTHER" id="PTHR13947:SF60">
    <property type="entry name" value="N-ACETYLTRANSFERASE DOMAIN-CONTAINING PROTEIN"/>
    <property type="match status" value="1"/>
</dbReference>
<protein>
    <recommendedName>
        <fullName evidence="2">N-acetyltransferase domain-containing protein</fullName>
    </recommendedName>
</protein>
<evidence type="ECO:0000313" key="3">
    <source>
        <dbReference type="Ensembl" id="ENSKMAP00000009461.1"/>
    </source>
</evidence>
<dbReference type="InterPro" id="IPR050769">
    <property type="entry name" value="NAT_camello-type"/>
</dbReference>
<dbReference type="Ensembl" id="ENSKMAT00000009606.1">
    <property type="protein sequence ID" value="ENSKMAP00000009461.1"/>
    <property type="gene ID" value="ENSKMAG00000007089.1"/>
</dbReference>
<dbReference type="Pfam" id="PF13508">
    <property type="entry name" value="Acetyltransf_7"/>
    <property type="match status" value="1"/>
</dbReference>
<dbReference type="InterPro" id="IPR016181">
    <property type="entry name" value="Acyl_CoA_acyltransferase"/>
</dbReference>
<dbReference type="AlphaFoldDB" id="A0A3Q2ZZR7"/>
<evidence type="ECO:0000256" key="1">
    <source>
        <dbReference type="ARBA" id="ARBA00022679"/>
    </source>
</evidence>
<dbReference type="Gene3D" id="3.40.630.30">
    <property type="match status" value="1"/>
</dbReference>
<organism evidence="3 4">
    <name type="scientific">Kryptolebias marmoratus</name>
    <name type="common">Mangrove killifish</name>
    <name type="synonym">Rivulus marmoratus</name>
    <dbReference type="NCBI Taxonomy" id="37003"/>
    <lineage>
        <taxon>Eukaryota</taxon>
        <taxon>Metazoa</taxon>
        <taxon>Chordata</taxon>
        <taxon>Craniata</taxon>
        <taxon>Vertebrata</taxon>
        <taxon>Euteleostomi</taxon>
        <taxon>Actinopterygii</taxon>
        <taxon>Neopterygii</taxon>
        <taxon>Teleostei</taxon>
        <taxon>Neoteleostei</taxon>
        <taxon>Acanthomorphata</taxon>
        <taxon>Ovalentaria</taxon>
        <taxon>Atherinomorphae</taxon>
        <taxon>Cyprinodontiformes</taxon>
        <taxon>Rivulidae</taxon>
        <taxon>Kryptolebias</taxon>
    </lineage>
</organism>
<dbReference type="SUPFAM" id="SSF55729">
    <property type="entry name" value="Acyl-CoA N-acyltransferases (Nat)"/>
    <property type="match status" value="1"/>
</dbReference>
<evidence type="ECO:0000313" key="4">
    <source>
        <dbReference type="Proteomes" id="UP000264800"/>
    </source>
</evidence>
<reference evidence="3" key="1">
    <citation type="submission" date="2025-08" db="UniProtKB">
        <authorList>
            <consortium name="Ensembl"/>
        </authorList>
    </citation>
    <scope>IDENTIFICATION</scope>
</reference>
<dbReference type="Proteomes" id="UP000264800">
    <property type="component" value="Unplaced"/>
</dbReference>
<keyword evidence="1" id="KW-0808">Transferase</keyword>
<accession>A0A3Q2ZZR7</accession>
<dbReference type="GO" id="GO:0008080">
    <property type="term" value="F:N-acetyltransferase activity"/>
    <property type="evidence" value="ECO:0007669"/>
    <property type="project" value="InterPro"/>
</dbReference>
<evidence type="ECO:0000259" key="2">
    <source>
        <dbReference type="Pfam" id="PF13508"/>
    </source>
</evidence>
<proteinExistence type="predicted"/>
<dbReference type="PANTHER" id="PTHR13947">
    <property type="entry name" value="GNAT FAMILY N-ACETYLTRANSFERASE"/>
    <property type="match status" value="1"/>
</dbReference>
<dbReference type="STRING" id="37003.ENSKMAP00000009461"/>
<sequence>MANIPIRKYHNYDVKSVQEIFTEGMNEHLPSSFMHVLKQPLTRWSPSPSAHPDRHPPPGWSLVDDCMFKNIEASLKNDLSVSETYLRKKDSCFWVAEHDRRGVGTVDCLSTEKCYLIINSAITHLKRMSVCHSHRWMGIAKALCRKIEDFTCDRGYPLSSCTLLWL</sequence>
<feature type="domain" description="N-acetyltransferase" evidence="2">
    <location>
        <begin position="90"/>
        <end position="155"/>
    </location>
</feature>
<dbReference type="CDD" id="cd04301">
    <property type="entry name" value="NAT_SF"/>
    <property type="match status" value="1"/>
</dbReference>